<evidence type="ECO:0000256" key="1">
    <source>
        <dbReference type="ARBA" id="ARBA00010641"/>
    </source>
</evidence>
<comment type="similarity">
    <text evidence="1">Belongs to the sigma-70 factor family. ECF subfamily.</text>
</comment>
<keyword evidence="4" id="KW-0238">DNA-binding</keyword>
<dbReference type="EMBL" id="ATAX01000036">
    <property type="protein sequence ID" value="EWM52285.1"/>
    <property type="molecule type" value="Genomic_DNA"/>
</dbReference>
<dbReference type="OrthoDB" id="9808901at2"/>
<evidence type="ECO:0000259" key="7">
    <source>
        <dbReference type="Pfam" id="PF08281"/>
    </source>
</evidence>
<dbReference type="Gene3D" id="1.10.1740.10">
    <property type="match status" value="1"/>
</dbReference>
<sequence>MDDASIMELFRKRDENAIAELRQKYEKLCFYIAGNILSQREDTEECVNSAYFDLWQKIPPECPEDLRTYLCRIVKNKALDRLRYNSAEKRNPILTVSLEELSECIPDRADERLSAEKLAELISSFLRTQDERRRKIFVRRYWYGDTLSAIAELYGMNEKTVATDLFRTRKKLKVFLRKEGYDYE</sequence>
<dbReference type="InterPro" id="IPR039425">
    <property type="entry name" value="RNA_pol_sigma-70-like"/>
</dbReference>
<dbReference type="NCBIfam" id="TIGR02937">
    <property type="entry name" value="sigma70-ECF"/>
    <property type="match status" value="1"/>
</dbReference>
<evidence type="ECO:0000256" key="4">
    <source>
        <dbReference type="ARBA" id="ARBA00023125"/>
    </source>
</evidence>
<dbReference type="GO" id="GO:0016987">
    <property type="term" value="F:sigma factor activity"/>
    <property type="evidence" value="ECO:0007669"/>
    <property type="project" value="UniProtKB-KW"/>
</dbReference>
<evidence type="ECO:0000313" key="8">
    <source>
        <dbReference type="EMBL" id="EWM52285.1"/>
    </source>
</evidence>
<dbReference type="InterPro" id="IPR013324">
    <property type="entry name" value="RNA_pol_sigma_r3/r4-like"/>
</dbReference>
<dbReference type="PATRIC" id="fig|1341157.4.peg.3058"/>
<dbReference type="Proteomes" id="UP000019365">
    <property type="component" value="Unassembled WGS sequence"/>
</dbReference>
<dbReference type="InterPro" id="IPR014284">
    <property type="entry name" value="RNA_pol_sigma-70_dom"/>
</dbReference>
<dbReference type="RefSeq" id="WP_019680525.1">
    <property type="nucleotide sequence ID" value="NZ_ATAX01000036.1"/>
</dbReference>
<dbReference type="SUPFAM" id="SSF88659">
    <property type="entry name" value="Sigma3 and sigma4 domains of RNA polymerase sigma factors"/>
    <property type="match status" value="1"/>
</dbReference>
<proteinExistence type="inferred from homology"/>
<evidence type="ECO:0000256" key="2">
    <source>
        <dbReference type="ARBA" id="ARBA00023015"/>
    </source>
</evidence>
<evidence type="ECO:0000256" key="5">
    <source>
        <dbReference type="ARBA" id="ARBA00023163"/>
    </source>
</evidence>
<evidence type="ECO:0000259" key="6">
    <source>
        <dbReference type="Pfam" id="PF04542"/>
    </source>
</evidence>
<evidence type="ECO:0000313" key="9">
    <source>
        <dbReference type="Proteomes" id="UP000019365"/>
    </source>
</evidence>
<keyword evidence="3" id="KW-0731">Sigma factor</keyword>
<evidence type="ECO:0000256" key="3">
    <source>
        <dbReference type="ARBA" id="ARBA00023082"/>
    </source>
</evidence>
<accession>W7UTZ1</accession>
<dbReference type="InterPro" id="IPR013325">
    <property type="entry name" value="RNA_pol_sigma_r2"/>
</dbReference>
<feature type="domain" description="RNA polymerase sigma-70 region 2" evidence="6">
    <location>
        <begin position="23"/>
        <end position="86"/>
    </location>
</feature>
<dbReference type="InterPro" id="IPR036388">
    <property type="entry name" value="WH-like_DNA-bd_sf"/>
</dbReference>
<name>W7UTZ1_RUMFL</name>
<organism evidence="8 9">
    <name type="scientific">Ruminococcus flavefaciens 007c</name>
    <dbReference type="NCBI Taxonomy" id="1341157"/>
    <lineage>
        <taxon>Bacteria</taxon>
        <taxon>Bacillati</taxon>
        <taxon>Bacillota</taxon>
        <taxon>Clostridia</taxon>
        <taxon>Eubacteriales</taxon>
        <taxon>Oscillospiraceae</taxon>
        <taxon>Ruminococcus</taxon>
    </lineage>
</organism>
<dbReference type="eggNOG" id="COG1595">
    <property type="taxonomic scope" value="Bacteria"/>
</dbReference>
<keyword evidence="9" id="KW-1185">Reference proteome</keyword>
<dbReference type="Pfam" id="PF04542">
    <property type="entry name" value="Sigma70_r2"/>
    <property type="match status" value="1"/>
</dbReference>
<dbReference type="PANTHER" id="PTHR43133">
    <property type="entry name" value="RNA POLYMERASE ECF-TYPE SIGMA FACTO"/>
    <property type="match status" value="1"/>
</dbReference>
<dbReference type="AlphaFoldDB" id="W7UTZ1"/>
<dbReference type="InterPro" id="IPR007627">
    <property type="entry name" value="RNA_pol_sigma70_r2"/>
</dbReference>
<dbReference type="Gene3D" id="1.10.10.10">
    <property type="entry name" value="Winged helix-like DNA-binding domain superfamily/Winged helix DNA-binding domain"/>
    <property type="match status" value="1"/>
</dbReference>
<gene>
    <name evidence="8" type="ORF">RF007C_13105</name>
</gene>
<dbReference type="PANTHER" id="PTHR43133:SF8">
    <property type="entry name" value="RNA POLYMERASE SIGMA FACTOR HI_1459-RELATED"/>
    <property type="match status" value="1"/>
</dbReference>
<reference evidence="8 9" key="1">
    <citation type="journal article" date="2014" name="PLoS ONE">
        <title>Rumen cellulosomics: divergent fiber-degrading strategies revealed by comparative genome-wide analysis of six ruminococcal strains.</title>
        <authorList>
            <person name="Dassa B."/>
            <person name="Borovok I."/>
            <person name="Ruimy-Israeli V."/>
            <person name="Lamed R."/>
            <person name="Flint H.J."/>
            <person name="Duncan S.H."/>
            <person name="Henrissat B."/>
            <person name="Coutinho P."/>
            <person name="Morrison M."/>
            <person name="Mosoni P."/>
            <person name="Yeoman C.J."/>
            <person name="White B.A."/>
            <person name="Bayer E.A."/>
        </authorList>
    </citation>
    <scope>NUCLEOTIDE SEQUENCE [LARGE SCALE GENOMIC DNA]</scope>
    <source>
        <strain evidence="8 9">007c</strain>
    </source>
</reference>
<evidence type="ECO:0008006" key="10">
    <source>
        <dbReference type="Google" id="ProtNLM"/>
    </source>
</evidence>
<dbReference type="InterPro" id="IPR013249">
    <property type="entry name" value="RNA_pol_sigma70_r4_t2"/>
</dbReference>
<comment type="caution">
    <text evidence="8">The sequence shown here is derived from an EMBL/GenBank/DDBJ whole genome shotgun (WGS) entry which is preliminary data.</text>
</comment>
<protein>
    <recommendedName>
        <fullName evidence="10">RNA polymerase sigma-70 region 2 domain-containing protein</fullName>
    </recommendedName>
</protein>
<feature type="domain" description="RNA polymerase sigma factor 70 region 4 type 2" evidence="7">
    <location>
        <begin position="131"/>
        <end position="172"/>
    </location>
</feature>
<keyword evidence="5" id="KW-0804">Transcription</keyword>
<dbReference type="GO" id="GO:0006352">
    <property type="term" value="P:DNA-templated transcription initiation"/>
    <property type="evidence" value="ECO:0007669"/>
    <property type="project" value="InterPro"/>
</dbReference>
<dbReference type="GO" id="GO:0003677">
    <property type="term" value="F:DNA binding"/>
    <property type="evidence" value="ECO:0007669"/>
    <property type="project" value="UniProtKB-KW"/>
</dbReference>
<keyword evidence="2" id="KW-0805">Transcription regulation</keyword>
<dbReference type="Pfam" id="PF08281">
    <property type="entry name" value="Sigma70_r4_2"/>
    <property type="match status" value="1"/>
</dbReference>
<dbReference type="SUPFAM" id="SSF88946">
    <property type="entry name" value="Sigma2 domain of RNA polymerase sigma factors"/>
    <property type="match status" value="1"/>
</dbReference>